<dbReference type="InterPro" id="IPR036264">
    <property type="entry name" value="Bact_exopeptidase_dim_dom"/>
</dbReference>
<keyword evidence="5" id="KW-1185">Reference proteome</keyword>
<dbReference type="InterPro" id="IPR002933">
    <property type="entry name" value="Peptidase_M20"/>
</dbReference>
<dbReference type="Pfam" id="PF01546">
    <property type="entry name" value="Peptidase_M20"/>
    <property type="match status" value="1"/>
</dbReference>
<evidence type="ECO:0000256" key="1">
    <source>
        <dbReference type="ARBA" id="ARBA00022801"/>
    </source>
</evidence>
<dbReference type="PANTHER" id="PTHR11014:SF63">
    <property type="entry name" value="METALLOPEPTIDASE, PUTATIVE (AFU_ORTHOLOGUE AFUA_6G09600)-RELATED"/>
    <property type="match status" value="1"/>
</dbReference>
<dbReference type="NCBIfam" id="TIGR01891">
    <property type="entry name" value="amidohydrolases"/>
    <property type="match status" value="1"/>
</dbReference>
<dbReference type="PIRSF" id="PIRSF005962">
    <property type="entry name" value="Pept_M20D_amidohydro"/>
    <property type="match status" value="1"/>
</dbReference>
<dbReference type="GO" id="GO:0046872">
    <property type="term" value="F:metal ion binding"/>
    <property type="evidence" value="ECO:0007669"/>
    <property type="project" value="UniProtKB-KW"/>
</dbReference>
<dbReference type="EMBL" id="PDJF01000001">
    <property type="protein sequence ID" value="PFG28464.1"/>
    <property type="molecule type" value="Genomic_DNA"/>
</dbReference>
<dbReference type="RefSeq" id="WP_098389133.1">
    <property type="nucleotide sequence ID" value="NZ_LS483464.1"/>
</dbReference>
<feature type="domain" description="Peptidase M20 dimerisation" evidence="3">
    <location>
        <begin position="197"/>
        <end position="292"/>
    </location>
</feature>
<protein>
    <submittedName>
        <fullName evidence="4">Hippurate hydrolase</fullName>
    </submittedName>
</protein>
<dbReference type="SUPFAM" id="SSF53187">
    <property type="entry name" value="Zn-dependent exopeptidases"/>
    <property type="match status" value="1"/>
</dbReference>
<dbReference type="PANTHER" id="PTHR11014">
    <property type="entry name" value="PEPTIDASE M20 FAMILY MEMBER"/>
    <property type="match status" value="1"/>
</dbReference>
<dbReference type="Proteomes" id="UP000221653">
    <property type="component" value="Unassembled WGS sequence"/>
</dbReference>
<dbReference type="AlphaFoldDB" id="A0A2A9DPD9"/>
<dbReference type="SUPFAM" id="SSF55031">
    <property type="entry name" value="Bacterial exopeptidase dimerisation domain"/>
    <property type="match status" value="1"/>
</dbReference>
<dbReference type="Pfam" id="PF07687">
    <property type="entry name" value="M20_dimer"/>
    <property type="match status" value="1"/>
</dbReference>
<dbReference type="GO" id="GO:0050118">
    <property type="term" value="F:N-acetyldiaminopimelate deacetylase activity"/>
    <property type="evidence" value="ECO:0007669"/>
    <property type="project" value="UniProtKB-ARBA"/>
</dbReference>
<keyword evidence="2" id="KW-0479">Metal-binding</keyword>
<dbReference type="GO" id="GO:0019877">
    <property type="term" value="P:diaminopimelate biosynthetic process"/>
    <property type="evidence" value="ECO:0007669"/>
    <property type="project" value="UniProtKB-ARBA"/>
</dbReference>
<dbReference type="STRING" id="1724.GCA_001044175_01121"/>
<evidence type="ECO:0000256" key="2">
    <source>
        <dbReference type="PIRSR" id="PIRSR005962-1"/>
    </source>
</evidence>
<proteinExistence type="predicted"/>
<organism evidence="4 5">
    <name type="scientific">Corynebacterium renale</name>
    <dbReference type="NCBI Taxonomy" id="1724"/>
    <lineage>
        <taxon>Bacteria</taxon>
        <taxon>Bacillati</taxon>
        <taxon>Actinomycetota</taxon>
        <taxon>Actinomycetes</taxon>
        <taxon>Mycobacteriales</taxon>
        <taxon>Corynebacteriaceae</taxon>
        <taxon>Corynebacterium</taxon>
    </lineage>
</organism>
<evidence type="ECO:0000259" key="3">
    <source>
        <dbReference type="Pfam" id="PF07687"/>
    </source>
</evidence>
<reference evidence="4 5" key="1">
    <citation type="submission" date="2017-10" db="EMBL/GenBank/DDBJ databases">
        <title>Sequencing the genomes of 1000 actinobacteria strains.</title>
        <authorList>
            <person name="Klenk H.-P."/>
        </authorList>
    </citation>
    <scope>NUCLEOTIDE SEQUENCE [LARGE SCALE GENOMIC DNA]</scope>
    <source>
        <strain evidence="4 5">DSM 20688</strain>
    </source>
</reference>
<dbReference type="FunFam" id="3.30.70.360:FF:000001">
    <property type="entry name" value="N-acetyldiaminopimelate deacetylase"/>
    <property type="match status" value="1"/>
</dbReference>
<sequence>MRIAHLLATTTADLSFQKPLYEHLHAHPELSGMERATAEVIAQQLERFDCEVLTGIGGFGLVAIFRNGEGPTALMRADFDALPVQETTGVPYASTRIQARPDGSTTPVMHACGHDMHVTALLGACAILDHERDAWQGTFIALFQPAEETGVGADAMIADGLTQRIPTPDVCFGQHVMPGRAGEVQTLRGPQLAAADSITITIPGVSAHGSMPHKAIDPTLVAAMIIIRLQAIVGREVDPNEFAVVTVGSVQAGTTNNIIPDSARLLLNCRFYNDEVKQRVLSAIERVVRAECQASNCPDDPTFEYWSHAELTDNTPAVFDVVRPNFDEVFGKESTTAIRSTVSEDFSHIPRAFGSPYLFWFIGCTPQALWDQAVEAGTTDTDVPVNHMSTFIPEYEPTVKAATHAGVVAALSYLGR</sequence>
<feature type="binding site" evidence="2">
    <location>
        <position position="148"/>
    </location>
    <ligand>
        <name>Mn(2+)</name>
        <dbReference type="ChEBI" id="CHEBI:29035"/>
        <label>2</label>
    </ligand>
</feature>
<feature type="binding site" evidence="2">
    <location>
        <position position="112"/>
    </location>
    <ligand>
        <name>Mn(2+)</name>
        <dbReference type="ChEBI" id="CHEBI:29035"/>
        <label>2</label>
    </ligand>
</feature>
<comment type="cofactor">
    <cofactor evidence="2">
        <name>Mn(2+)</name>
        <dbReference type="ChEBI" id="CHEBI:29035"/>
    </cofactor>
    <text evidence="2">The Mn(2+) ion enhances activity.</text>
</comment>
<comment type="caution">
    <text evidence="4">The sequence shown here is derived from an EMBL/GenBank/DDBJ whole genome shotgun (WGS) entry which is preliminary data.</text>
</comment>
<dbReference type="InterPro" id="IPR011650">
    <property type="entry name" value="Peptidase_M20_dimer"/>
</dbReference>
<keyword evidence="2" id="KW-0464">Manganese</keyword>
<dbReference type="Gene3D" id="3.40.630.10">
    <property type="entry name" value="Zn peptidases"/>
    <property type="match status" value="1"/>
</dbReference>
<evidence type="ECO:0000313" key="5">
    <source>
        <dbReference type="Proteomes" id="UP000221653"/>
    </source>
</evidence>
<keyword evidence="1 4" id="KW-0378">Hydrolase</keyword>
<dbReference type="InterPro" id="IPR017439">
    <property type="entry name" value="Amidohydrolase"/>
</dbReference>
<accession>A0A2A9DPD9</accession>
<dbReference type="OrthoDB" id="9777385at2"/>
<gene>
    <name evidence="4" type="ORF">ATK06_1575</name>
</gene>
<name>A0A2A9DPD9_9CORY</name>
<evidence type="ECO:0000313" key="4">
    <source>
        <dbReference type="EMBL" id="PFG28464.1"/>
    </source>
</evidence>
<feature type="binding site" evidence="2">
    <location>
        <position position="114"/>
    </location>
    <ligand>
        <name>Mn(2+)</name>
        <dbReference type="ChEBI" id="CHEBI:29035"/>
        <label>2</label>
    </ligand>
</feature>
<feature type="binding site" evidence="2">
    <location>
        <position position="175"/>
    </location>
    <ligand>
        <name>Mn(2+)</name>
        <dbReference type="ChEBI" id="CHEBI:29035"/>
        <label>2</label>
    </ligand>
</feature>
<dbReference type="Gene3D" id="3.30.70.360">
    <property type="match status" value="1"/>
</dbReference>